<feature type="transmembrane region" description="Helical" evidence="5">
    <location>
        <begin position="110"/>
        <end position="130"/>
    </location>
</feature>
<dbReference type="EMBL" id="CAKOGL010000003">
    <property type="protein sequence ID" value="CAH2084666.1"/>
    <property type="molecule type" value="Genomic_DNA"/>
</dbReference>
<dbReference type="InterPro" id="IPR020846">
    <property type="entry name" value="MFS_dom"/>
</dbReference>
<dbReference type="InterPro" id="IPR036259">
    <property type="entry name" value="MFS_trans_sf"/>
</dbReference>
<organism evidence="7 8">
    <name type="scientific">Euphydryas editha</name>
    <name type="common">Edith's checkerspot</name>
    <dbReference type="NCBI Taxonomy" id="104508"/>
    <lineage>
        <taxon>Eukaryota</taxon>
        <taxon>Metazoa</taxon>
        <taxon>Ecdysozoa</taxon>
        <taxon>Arthropoda</taxon>
        <taxon>Hexapoda</taxon>
        <taxon>Insecta</taxon>
        <taxon>Pterygota</taxon>
        <taxon>Neoptera</taxon>
        <taxon>Endopterygota</taxon>
        <taxon>Lepidoptera</taxon>
        <taxon>Glossata</taxon>
        <taxon>Ditrysia</taxon>
        <taxon>Papilionoidea</taxon>
        <taxon>Nymphalidae</taxon>
        <taxon>Nymphalinae</taxon>
        <taxon>Euphydryas</taxon>
    </lineage>
</organism>
<sequence>MFFMQVPGTIISIYANQLLGRKITLMSSNCITGLSCLLIIIVPTSTASHLTLGCIGLWGMSISFATVYLYAGELFPTVVRNSGVGLSSTVARVGSMVAPFVATLAHTSSWLPPLAFGVVPLIGSCLCVILPDTRGKKLPDTLEEGEA</sequence>
<proteinExistence type="predicted"/>
<keyword evidence="8" id="KW-1185">Reference proteome</keyword>
<evidence type="ECO:0000313" key="7">
    <source>
        <dbReference type="EMBL" id="CAH2084666.1"/>
    </source>
</evidence>
<dbReference type="PANTHER" id="PTHR24064">
    <property type="entry name" value="SOLUTE CARRIER FAMILY 22 MEMBER"/>
    <property type="match status" value="1"/>
</dbReference>
<keyword evidence="2 5" id="KW-0812">Transmembrane</keyword>
<keyword evidence="4 5" id="KW-0472">Membrane</keyword>
<evidence type="ECO:0000256" key="2">
    <source>
        <dbReference type="ARBA" id="ARBA00022692"/>
    </source>
</evidence>
<dbReference type="GO" id="GO:0022857">
    <property type="term" value="F:transmembrane transporter activity"/>
    <property type="evidence" value="ECO:0007669"/>
    <property type="project" value="InterPro"/>
</dbReference>
<protein>
    <recommendedName>
        <fullName evidence="6">Major facilitator superfamily (MFS) profile domain-containing protein</fullName>
    </recommendedName>
</protein>
<dbReference type="PROSITE" id="PS50850">
    <property type="entry name" value="MFS"/>
    <property type="match status" value="1"/>
</dbReference>
<evidence type="ECO:0000256" key="1">
    <source>
        <dbReference type="ARBA" id="ARBA00004141"/>
    </source>
</evidence>
<dbReference type="AlphaFoldDB" id="A0AAU9TG11"/>
<evidence type="ECO:0000259" key="6">
    <source>
        <dbReference type="PROSITE" id="PS50850"/>
    </source>
</evidence>
<evidence type="ECO:0000256" key="5">
    <source>
        <dbReference type="SAM" id="Phobius"/>
    </source>
</evidence>
<gene>
    <name evidence="7" type="ORF">EEDITHA_LOCUS1213</name>
</gene>
<evidence type="ECO:0000313" key="8">
    <source>
        <dbReference type="Proteomes" id="UP001153954"/>
    </source>
</evidence>
<dbReference type="Pfam" id="PF07690">
    <property type="entry name" value="MFS_1"/>
    <property type="match status" value="1"/>
</dbReference>
<evidence type="ECO:0000256" key="4">
    <source>
        <dbReference type="ARBA" id="ARBA00023136"/>
    </source>
</evidence>
<feature type="domain" description="Major facilitator superfamily (MFS) profile" evidence="6">
    <location>
        <begin position="1"/>
        <end position="147"/>
    </location>
</feature>
<evidence type="ECO:0000256" key="3">
    <source>
        <dbReference type="ARBA" id="ARBA00022989"/>
    </source>
</evidence>
<accession>A0AAU9TG11</accession>
<reference evidence="7" key="1">
    <citation type="submission" date="2022-03" db="EMBL/GenBank/DDBJ databases">
        <authorList>
            <person name="Tunstrom K."/>
        </authorList>
    </citation>
    <scope>NUCLEOTIDE SEQUENCE</scope>
</reference>
<name>A0AAU9TG11_EUPED</name>
<feature type="transmembrane region" description="Helical" evidence="5">
    <location>
        <begin position="23"/>
        <end position="44"/>
    </location>
</feature>
<dbReference type="Proteomes" id="UP001153954">
    <property type="component" value="Unassembled WGS sequence"/>
</dbReference>
<feature type="transmembrane region" description="Helical" evidence="5">
    <location>
        <begin position="50"/>
        <end position="71"/>
    </location>
</feature>
<dbReference type="SUPFAM" id="SSF103473">
    <property type="entry name" value="MFS general substrate transporter"/>
    <property type="match status" value="1"/>
</dbReference>
<dbReference type="Gene3D" id="1.20.1250.20">
    <property type="entry name" value="MFS general substrate transporter like domains"/>
    <property type="match status" value="1"/>
</dbReference>
<comment type="subcellular location">
    <subcellularLocation>
        <location evidence="1">Membrane</location>
        <topology evidence="1">Multi-pass membrane protein</topology>
    </subcellularLocation>
</comment>
<comment type="caution">
    <text evidence="7">The sequence shown here is derived from an EMBL/GenBank/DDBJ whole genome shotgun (WGS) entry which is preliminary data.</text>
</comment>
<dbReference type="GO" id="GO:0016020">
    <property type="term" value="C:membrane"/>
    <property type="evidence" value="ECO:0007669"/>
    <property type="project" value="UniProtKB-SubCell"/>
</dbReference>
<keyword evidence="3 5" id="KW-1133">Transmembrane helix</keyword>
<dbReference type="InterPro" id="IPR011701">
    <property type="entry name" value="MFS"/>
</dbReference>